<name>A0A2P5WQD7_GOSBA</name>
<reference evidence="1 2" key="1">
    <citation type="submission" date="2015-01" db="EMBL/GenBank/DDBJ databases">
        <title>Genome of allotetraploid Gossypium barbadense reveals genomic plasticity and fiber elongation in cotton evolution.</title>
        <authorList>
            <person name="Chen X."/>
            <person name="Liu X."/>
            <person name="Zhao B."/>
            <person name="Zheng H."/>
            <person name="Hu Y."/>
            <person name="Lu G."/>
            <person name="Yang C."/>
            <person name="Chen J."/>
            <person name="Shan C."/>
            <person name="Zhang L."/>
            <person name="Zhou Y."/>
            <person name="Wang L."/>
            <person name="Guo W."/>
            <person name="Bai Y."/>
            <person name="Ruan J."/>
            <person name="Shangguan X."/>
            <person name="Mao Y."/>
            <person name="Jiang J."/>
            <person name="Zhu Y."/>
            <person name="Lei J."/>
            <person name="Kang H."/>
            <person name="Chen S."/>
            <person name="He X."/>
            <person name="Wang R."/>
            <person name="Wang Y."/>
            <person name="Chen J."/>
            <person name="Wang L."/>
            <person name="Yu S."/>
            <person name="Wang B."/>
            <person name="Wei J."/>
            <person name="Song S."/>
            <person name="Lu X."/>
            <person name="Gao Z."/>
            <person name="Gu W."/>
            <person name="Deng X."/>
            <person name="Ma D."/>
            <person name="Wang S."/>
            <person name="Liang W."/>
            <person name="Fang L."/>
            <person name="Cai C."/>
            <person name="Zhu X."/>
            <person name="Zhou B."/>
            <person name="Zhang Y."/>
            <person name="Chen Z."/>
            <person name="Xu S."/>
            <person name="Zhu R."/>
            <person name="Wang S."/>
            <person name="Zhang T."/>
            <person name="Zhao G."/>
        </authorList>
    </citation>
    <scope>NUCLEOTIDE SEQUENCE [LARGE SCALE GENOMIC DNA]</scope>
    <source>
        <strain evidence="2">cv. Xinhai21</strain>
        <tissue evidence="1">Leaf</tissue>
    </source>
</reference>
<gene>
    <name evidence="1" type="ORF">GOBAR_AA27364</name>
</gene>
<dbReference type="EMBL" id="KZ666832">
    <property type="protein sequence ID" value="PPR93302.1"/>
    <property type="molecule type" value="Genomic_DNA"/>
</dbReference>
<accession>A0A2P5WQD7</accession>
<organism evidence="1 2">
    <name type="scientific">Gossypium barbadense</name>
    <name type="common">Sea Island cotton</name>
    <name type="synonym">Hibiscus barbadensis</name>
    <dbReference type="NCBI Taxonomy" id="3634"/>
    <lineage>
        <taxon>Eukaryota</taxon>
        <taxon>Viridiplantae</taxon>
        <taxon>Streptophyta</taxon>
        <taxon>Embryophyta</taxon>
        <taxon>Tracheophyta</taxon>
        <taxon>Spermatophyta</taxon>
        <taxon>Magnoliopsida</taxon>
        <taxon>eudicotyledons</taxon>
        <taxon>Gunneridae</taxon>
        <taxon>Pentapetalae</taxon>
        <taxon>rosids</taxon>
        <taxon>malvids</taxon>
        <taxon>Malvales</taxon>
        <taxon>Malvaceae</taxon>
        <taxon>Malvoideae</taxon>
        <taxon>Gossypium</taxon>
    </lineage>
</organism>
<proteinExistence type="predicted"/>
<evidence type="ECO:0000313" key="1">
    <source>
        <dbReference type="EMBL" id="PPR93302.1"/>
    </source>
</evidence>
<sequence length="70" mass="7845">MGVCGRPSIKPYTVVEANLNQLLVLAFLFLIPCLPWQGSLASKLYLRPIRLHVNYQDDGVCQLQVPTFVS</sequence>
<evidence type="ECO:0000313" key="2">
    <source>
        <dbReference type="Proteomes" id="UP000239757"/>
    </source>
</evidence>
<dbReference type="Proteomes" id="UP000239757">
    <property type="component" value="Unassembled WGS sequence"/>
</dbReference>
<protein>
    <submittedName>
        <fullName evidence="1">Uncharacterized protein</fullName>
    </submittedName>
</protein>
<dbReference type="AlphaFoldDB" id="A0A2P5WQD7"/>